<keyword evidence="2" id="KW-1185">Reference proteome</keyword>
<dbReference type="Proteomes" id="UP000255024">
    <property type="component" value="Unassembled WGS sequence"/>
</dbReference>
<gene>
    <name evidence="1" type="ORF">NCTC11179_02144</name>
</gene>
<sequence>MTITQHHLAIQAENERLKKENELMKQIASTEGFYDYYFKQISYYRNRREAFKYVNDLYKKYFGCHRYSDYDSFRITTNRRR</sequence>
<evidence type="ECO:0000313" key="2">
    <source>
        <dbReference type="Proteomes" id="UP000255024"/>
    </source>
</evidence>
<evidence type="ECO:0000313" key="1">
    <source>
        <dbReference type="EMBL" id="STZ28593.1"/>
    </source>
</evidence>
<accession>A0A378RNG7</accession>
<proteinExistence type="predicted"/>
<dbReference type="RefSeq" id="WP_115091506.1">
    <property type="nucleotide sequence ID" value="NZ_CP068107.1"/>
</dbReference>
<reference evidence="1 2" key="1">
    <citation type="submission" date="2018-06" db="EMBL/GenBank/DDBJ databases">
        <authorList>
            <consortium name="Pathogen Informatics"/>
            <person name="Doyle S."/>
        </authorList>
    </citation>
    <scope>NUCLEOTIDE SEQUENCE [LARGE SCALE GENOMIC DNA]</scope>
    <source>
        <strain evidence="1 2">NCTC11179</strain>
    </source>
</reference>
<protein>
    <submittedName>
        <fullName evidence="1">Uncharacterized protein</fullName>
    </submittedName>
</protein>
<dbReference type="EMBL" id="UGQL01000001">
    <property type="protein sequence ID" value="STZ28593.1"/>
    <property type="molecule type" value="Genomic_DNA"/>
</dbReference>
<dbReference type="AlphaFoldDB" id="A0A378RNG7"/>
<organism evidence="1 2">
    <name type="scientific">Myroides odoratus</name>
    <name type="common">Flavobacterium odoratum</name>
    <dbReference type="NCBI Taxonomy" id="256"/>
    <lineage>
        <taxon>Bacteria</taxon>
        <taxon>Pseudomonadati</taxon>
        <taxon>Bacteroidota</taxon>
        <taxon>Flavobacteriia</taxon>
        <taxon>Flavobacteriales</taxon>
        <taxon>Flavobacteriaceae</taxon>
        <taxon>Myroides</taxon>
    </lineage>
</organism>
<name>A0A378RNG7_MYROD</name>